<keyword evidence="5 7" id="KW-0520">NAD</keyword>
<dbReference type="EMBL" id="MEZK01000010">
    <property type="protein sequence ID" value="OGD63420.1"/>
    <property type="molecule type" value="Genomic_DNA"/>
</dbReference>
<comment type="caution">
    <text evidence="12">The sequence shown here is derived from an EMBL/GenBank/DDBJ whole genome shotgun (WGS) entry which is preliminary data.</text>
</comment>
<evidence type="ECO:0000256" key="10">
    <source>
        <dbReference type="PIRSR" id="PIRSR500134-3"/>
    </source>
</evidence>
<dbReference type="InterPro" id="IPR014026">
    <property type="entry name" value="UDP-Glc/GDP-Man_DH_dimer"/>
</dbReference>
<dbReference type="Pfam" id="PF00984">
    <property type="entry name" value="UDPG_MGDP_dh"/>
    <property type="match status" value="1"/>
</dbReference>
<feature type="binding site" evidence="9">
    <location>
        <begin position="150"/>
        <end position="153"/>
    </location>
    <ligand>
        <name>substrate</name>
    </ligand>
</feature>
<feature type="domain" description="UDP-glucose/GDP-mannose dehydrogenase C-terminal" evidence="11">
    <location>
        <begin position="312"/>
        <end position="413"/>
    </location>
</feature>
<dbReference type="SUPFAM" id="SSF48179">
    <property type="entry name" value="6-phosphogluconate dehydrogenase C-terminal domain-like"/>
    <property type="match status" value="1"/>
</dbReference>
<dbReference type="InterPro" id="IPR036291">
    <property type="entry name" value="NAD(P)-bd_dom_sf"/>
</dbReference>
<evidence type="ECO:0000256" key="1">
    <source>
        <dbReference type="ARBA" id="ARBA00004701"/>
    </source>
</evidence>
<organism evidence="12 13">
    <name type="scientific">Candidatus Beckwithbacteria bacterium RBG_13_42_9</name>
    <dbReference type="NCBI Taxonomy" id="1797457"/>
    <lineage>
        <taxon>Bacteria</taxon>
        <taxon>Candidatus Beckwithiibacteriota</taxon>
    </lineage>
</organism>
<dbReference type="InterPro" id="IPR001732">
    <property type="entry name" value="UDP-Glc/GDP-Man_DH_N"/>
</dbReference>
<dbReference type="UniPathway" id="UPA00038">
    <property type="reaction ID" value="UER00491"/>
</dbReference>
<evidence type="ECO:0000256" key="3">
    <source>
        <dbReference type="ARBA" id="ARBA00012954"/>
    </source>
</evidence>
<dbReference type="SUPFAM" id="SSF52413">
    <property type="entry name" value="UDP-glucose/GDP-mannose dehydrogenase C-terminal domain"/>
    <property type="match status" value="1"/>
</dbReference>
<comment type="pathway">
    <text evidence="1">Nucleotide-sugar biosynthesis; UDP-alpha-D-glucuronate biosynthesis; UDP-alpha-D-glucuronate from UDP-alpha-D-glucose: step 1/1.</text>
</comment>
<dbReference type="PANTHER" id="PTHR43750">
    <property type="entry name" value="UDP-GLUCOSE 6-DEHYDROGENASE TUAD"/>
    <property type="match status" value="1"/>
</dbReference>
<comment type="catalytic activity">
    <reaction evidence="6 7">
        <text>UDP-alpha-D-glucose + 2 NAD(+) + H2O = UDP-alpha-D-glucuronate + 2 NADH + 3 H(+)</text>
        <dbReference type="Rhea" id="RHEA:23596"/>
        <dbReference type="ChEBI" id="CHEBI:15377"/>
        <dbReference type="ChEBI" id="CHEBI:15378"/>
        <dbReference type="ChEBI" id="CHEBI:57540"/>
        <dbReference type="ChEBI" id="CHEBI:57945"/>
        <dbReference type="ChEBI" id="CHEBI:58052"/>
        <dbReference type="ChEBI" id="CHEBI:58885"/>
        <dbReference type="EC" id="1.1.1.22"/>
    </reaction>
</comment>
<feature type="binding site" evidence="9">
    <location>
        <begin position="247"/>
        <end position="251"/>
    </location>
    <ligand>
        <name>substrate</name>
    </ligand>
</feature>
<feature type="binding site" evidence="10">
    <location>
        <position position="153"/>
    </location>
    <ligand>
        <name>NAD(+)</name>
        <dbReference type="ChEBI" id="CHEBI:57540"/>
    </ligand>
</feature>
<evidence type="ECO:0000256" key="5">
    <source>
        <dbReference type="ARBA" id="ARBA00023027"/>
    </source>
</evidence>
<evidence type="ECO:0000313" key="12">
    <source>
        <dbReference type="EMBL" id="OGD63420.1"/>
    </source>
</evidence>
<dbReference type="InterPro" id="IPR028357">
    <property type="entry name" value="UDPglc_DH_bac"/>
</dbReference>
<dbReference type="InterPro" id="IPR014027">
    <property type="entry name" value="UDP-Glc/GDP-Man_DH_C"/>
</dbReference>
<name>A0A1F5E7X6_9BACT</name>
<reference evidence="12 13" key="1">
    <citation type="journal article" date="2016" name="Nat. Commun.">
        <title>Thousands of microbial genomes shed light on interconnected biogeochemical processes in an aquifer system.</title>
        <authorList>
            <person name="Anantharaman K."/>
            <person name="Brown C.T."/>
            <person name="Hug L.A."/>
            <person name="Sharon I."/>
            <person name="Castelle C.J."/>
            <person name="Probst A.J."/>
            <person name="Thomas B.C."/>
            <person name="Singh A."/>
            <person name="Wilkins M.J."/>
            <person name="Karaoz U."/>
            <person name="Brodie E.L."/>
            <person name="Williams K.H."/>
            <person name="Hubbard S.S."/>
            <person name="Banfield J.F."/>
        </authorList>
    </citation>
    <scope>NUCLEOTIDE SEQUENCE [LARGE SCALE GENOMIC DNA]</scope>
</reference>
<dbReference type="GO" id="GO:0003979">
    <property type="term" value="F:UDP-glucose 6-dehydrogenase activity"/>
    <property type="evidence" value="ECO:0007669"/>
    <property type="project" value="UniProtKB-EC"/>
</dbReference>
<feature type="binding site" evidence="10">
    <location>
        <position position="121"/>
    </location>
    <ligand>
        <name>NAD(+)</name>
        <dbReference type="ChEBI" id="CHEBI:57540"/>
    </ligand>
</feature>
<evidence type="ECO:0000256" key="9">
    <source>
        <dbReference type="PIRSR" id="PIRSR500134-2"/>
    </source>
</evidence>
<dbReference type="SUPFAM" id="SSF51735">
    <property type="entry name" value="NAD(P)-binding Rossmann-fold domains"/>
    <property type="match status" value="1"/>
</dbReference>
<dbReference type="GO" id="GO:0000271">
    <property type="term" value="P:polysaccharide biosynthetic process"/>
    <property type="evidence" value="ECO:0007669"/>
    <property type="project" value="InterPro"/>
</dbReference>
<feature type="active site" description="Nucleophile" evidence="8">
    <location>
        <position position="258"/>
    </location>
</feature>
<dbReference type="EC" id="1.1.1.22" evidence="3 7"/>
<feature type="binding site" evidence="9">
    <location>
        <position position="202"/>
    </location>
    <ligand>
        <name>substrate</name>
    </ligand>
</feature>
<sequence>MKLAVIGTGYVGIVTAAIFADLGNQVWGLDIDKDRIAELKKGKTPIYEPQLQDYLKKGLKKKHLHFTTDYQEALKNAEVIFICVGTPPKKNGDYDLSFVYSAAKEIGKTLNHYAVIVVKSTVPPGTGAEVKSIIGENCQTSFDVASCPEFLREGSAIEDSLHPSRVVIGTGSQKAQKLLLKLHQPIKAPRILCDVVSAQLIKYAANAFLATKISFINSIAIICDKIGADVDKVSQGLGLDSRIGKSFLQAGLGYGGSCFPKDTSALISFSRRKGYDFSFLKEIERINKSQIDYFIEKIERLIGGSLKNKTLTILGLAFKPNTDDLREARSIYLIKKLQAKGAKIKAHDPVAIPPAKRILTGIKFFADPFAATKNSEALLLVTEWPEYQELDFSKVKKMMKRPIIIDGRNFLPKDRLIKMGFIYEGIGR</sequence>
<dbReference type="AlphaFoldDB" id="A0A1F5E7X6"/>
<dbReference type="Gene3D" id="1.20.5.100">
    <property type="entry name" value="Cytochrome c1, transmembrane anchor, C-terminal"/>
    <property type="match status" value="1"/>
</dbReference>
<dbReference type="PIRSF" id="PIRSF000124">
    <property type="entry name" value="UDPglc_GDPman_dh"/>
    <property type="match status" value="1"/>
</dbReference>
<dbReference type="GO" id="GO:0006065">
    <property type="term" value="P:UDP-glucuronate biosynthetic process"/>
    <property type="evidence" value="ECO:0007669"/>
    <property type="project" value="UniProtKB-UniPathway"/>
</dbReference>
<evidence type="ECO:0000256" key="4">
    <source>
        <dbReference type="ARBA" id="ARBA00023002"/>
    </source>
</evidence>
<feature type="binding site" evidence="9">
    <location>
        <position position="255"/>
    </location>
    <ligand>
        <name>substrate</name>
    </ligand>
</feature>
<evidence type="ECO:0000256" key="6">
    <source>
        <dbReference type="ARBA" id="ARBA00047473"/>
    </source>
</evidence>
<dbReference type="InterPro" id="IPR008927">
    <property type="entry name" value="6-PGluconate_DH-like_C_sf"/>
</dbReference>
<evidence type="ECO:0000256" key="2">
    <source>
        <dbReference type="ARBA" id="ARBA00006601"/>
    </source>
</evidence>
<dbReference type="InterPro" id="IPR036220">
    <property type="entry name" value="UDP-Glc/GDP-Man_DH_C_sf"/>
</dbReference>
<evidence type="ECO:0000259" key="11">
    <source>
        <dbReference type="SMART" id="SM00984"/>
    </source>
</evidence>
<feature type="binding site" evidence="10">
    <location>
        <position position="86"/>
    </location>
    <ligand>
        <name>NAD(+)</name>
        <dbReference type="ChEBI" id="CHEBI:57540"/>
    </ligand>
</feature>
<evidence type="ECO:0000256" key="7">
    <source>
        <dbReference type="PIRNR" id="PIRNR000124"/>
    </source>
</evidence>
<dbReference type="Pfam" id="PF03721">
    <property type="entry name" value="UDPG_MGDP_dh_N"/>
    <property type="match status" value="1"/>
</dbReference>
<feature type="binding site" evidence="10">
    <location>
        <position position="261"/>
    </location>
    <ligand>
        <name>NAD(+)</name>
        <dbReference type="ChEBI" id="CHEBI:57540"/>
    </ligand>
</feature>
<keyword evidence="4 7" id="KW-0560">Oxidoreductase</keyword>
<gene>
    <name evidence="12" type="ORF">A2160_03065</name>
</gene>
<evidence type="ECO:0000256" key="8">
    <source>
        <dbReference type="PIRSR" id="PIRSR500134-1"/>
    </source>
</evidence>
<feature type="binding site" evidence="10">
    <location>
        <position position="30"/>
    </location>
    <ligand>
        <name>NAD(+)</name>
        <dbReference type="ChEBI" id="CHEBI:57540"/>
    </ligand>
</feature>
<feature type="binding site" evidence="10">
    <location>
        <position position="326"/>
    </location>
    <ligand>
        <name>NAD(+)</name>
        <dbReference type="ChEBI" id="CHEBI:57540"/>
    </ligand>
</feature>
<accession>A0A1F5E7X6</accession>
<protein>
    <recommendedName>
        <fullName evidence="3 7">UDP-glucose 6-dehydrogenase</fullName>
        <ecNumber evidence="3 7">1.1.1.22</ecNumber>
    </recommendedName>
</protein>
<dbReference type="Pfam" id="PF03720">
    <property type="entry name" value="UDPG_MGDP_dh_C"/>
    <property type="match status" value="1"/>
</dbReference>
<dbReference type="SMART" id="SM00984">
    <property type="entry name" value="UDPG_MGDP_dh_C"/>
    <property type="match status" value="1"/>
</dbReference>
<dbReference type="NCBIfam" id="TIGR03026">
    <property type="entry name" value="NDP-sugDHase"/>
    <property type="match status" value="1"/>
</dbReference>
<dbReference type="STRING" id="1797457.A2160_03065"/>
<evidence type="ECO:0000313" key="13">
    <source>
        <dbReference type="Proteomes" id="UP000177006"/>
    </source>
</evidence>
<dbReference type="GO" id="GO:0051287">
    <property type="term" value="F:NAD binding"/>
    <property type="evidence" value="ECO:0007669"/>
    <property type="project" value="InterPro"/>
</dbReference>
<feature type="binding site" evidence="10">
    <location>
        <position position="35"/>
    </location>
    <ligand>
        <name>NAD(+)</name>
        <dbReference type="ChEBI" id="CHEBI:57540"/>
    </ligand>
</feature>
<dbReference type="PIRSF" id="PIRSF500134">
    <property type="entry name" value="UDPglc_DH_bac"/>
    <property type="match status" value="1"/>
</dbReference>
<dbReference type="InterPro" id="IPR017476">
    <property type="entry name" value="UDP-Glc/GDP-Man"/>
</dbReference>
<dbReference type="PANTHER" id="PTHR43750:SF3">
    <property type="entry name" value="UDP-GLUCOSE 6-DEHYDROGENASE TUAD"/>
    <property type="match status" value="1"/>
</dbReference>
<dbReference type="Proteomes" id="UP000177006">
    <property type="component" value="Unassembled WGS sequence"/>
</dbReference>
<proteinExistence type="inferred from homology"/>
<dbReference type="Gene3D" id="3.40.50.720">
    <property type="entry name" value="NAD(P)-binding Rossmann-like Domain"/>
    <property type="match status" value="2"/>
</dbReference>
<feature type="binding site" evidence="9">
    <location>
        <position position="319"/>
    </location>
    <ligand>
        <name>substrate</name>
    </ligand>
</feature>
<comment type="similarity">
    <text evidence="2 7">Belongs to the UDP-glucose/GDP-mannose dehydrogenase family.</text>
</comment>